<sequence>MTTTTILAAIGALILILHTATRIPTALADLLRACLPLLHAVHDVRTALRARPPHTGPGSGTTPAVSDRDLTPRRDDYDG</sequence>
<name>A0A7W0HWF0_9ACTN</name>
<evidence type="ECO:0000256" key="1">
    <source>
        <dbReference type="SAM" id="MobiDB-lite"/>
    </source>
</evidence>
<dbReference type="AlphaFoldDB" id="A0A7W0HWF0"/>
<keyword evidence="3" id="KW-1185">Reference proteome</keyword>
<protein>
    <submittedName>
        <fullName evidence="2">Uncharacterized protein</fullName>
    </submittedName>
</protein>
<evidence type="ECO:0000313" key="3">
    <source>
        <dbReference type="Proteomes" id="UP000530928"/>
    </source>
</evidence>
<organism evidence="2 3">
    <name type="scientific">Nonomuraea soli</name>
    <dbReference type="NCBI Taxonomy" id="1032476"/>
    <lineage>
        <taxon>Bacteria</taxon>
        <taxon>Bacillati</taxon>
        <taxon>Actinomycetota</taxon>
        <taxon>Actinomycetes</taxon>
        <taxon>Streptosporangiales</taxon>
        <taxon>Streptosporangiaceae</taxon>
        <taxon>Nonomuraea</taxon>
    </lineage>
</organism>
<proteinExistence type="predicted"/>
<feature type="compositionally biased region" description="Basic and acidic residues" evidence="1">
    <location>
        <begin position="66"/>
        <end position="79"/>
    </location>
</feature>
<accession>A0A7W0HWF0</accession>
<dbReference type="RefSeq" id="WP_181616426.1">
    <property type="nucleotide sequence ID" value="NZ_BAABAM010000015.1"/>
</dbReference>
<dbReference type="EMBL" id="JACDUR010000013">
    <property type="protein sequence ID" value="MBA2897746.1"/>
    <property type="molecule type" value="Genomic_DNA"/>
</dbReference>
<evidence type="ECO:0000313" key="2">
    <source>
        <dbReference type="EMBL" id="MBA2897746.1"/>
    </source>
</evidence>
<dbReference type="Proteomes" id="UP000530928">
    <property type="component" value="Unassembled WGS sequence"/>
</dbReference>
<reference evidence="2 3" key="1">
    <citation type="submission" date="2020-07" db="EMBL/GenBank/DDBJ databases">
        <title>Genomic Encyclopedia of Type Strains, Phase IV (KMG-IV): sequencing the most valuable type-strain genomes for metagenomic binning, comparative biology and taxonomic classification.</title>
        <authorList>
            <person name="Goeker M."/>
        </authorList>
    </citation>
    <scope>NUCLEOTIDE SEQUENCE [LARGE SCALE GENOMIC DNA]</scope>
    <source>
        <strain evidence="2 3">DSM 45533</strain>
    </source>
</reference>
<gene>
    <name evidence="2" type="ORF">HNR30_009152</name>
</gene>
<feature type="region of interest" description="Disordered" evidence="1">
    <location>
        <begin position="49"/>
        <end position="79"/>
    </location>
</feature>
<comment type="caution">
    <text evidence="2">The sequence shown here is derived from an EMBL/GenBank/DDBJ whole genome shotgun (WGS) entry which is preliminary data.</text>
</comment>